<keyword evidence="5 10" id="KW-0552">Olfaction</keyword>
<dbReference type="PANTHER" id="PTHR21137">
    <property type="entry name" value="ODORANT RECEPTOR"/>
    <property type="match status" value="1"/>
</dbReference>
<feature type="transmembrane region" description="Helical" evidence="10">
    <location>
        <begin position="39"/>
        <end position="63"/>
    </location>
</feature>
<dbReference type="InterPro" id="IPR004117">
    <property type="entry name" value="7tm6_olfct_rcpt"/>
</dbReference>
<evidence type="ECO:0000256" key="1">
    <source>
        <dbReference type="ARBA" id="ARBA00004651"/>
    </source>
</evidence>
<evidence type="ECO:0000256" key="2">
    <source>
        <dbReference type="ARBA" id="ARBA00022475"/>
    </source>
</evidence>
<evidence type="ECO:0000256" key="8">
    <source>
        <dbReference type="ARBA" id="ARBA00023170"/>
    </source>
</evidence>
<feature type="transmembrane region" description="Helical" evidence="10">
    <location>
        <begin position="128"/>
        <end position="150"/>
    </location>
</feature>
<evidence type="ECO:0000256" key="6">
    <source>
        <dbReference type="ARBA" id="ARBA00022989"/>
    </source>
</evidence>
<evidence type="ECO:0000313" key="11">
    <source>
        <dbReference type="Proteomes" id="UP000695000"/>
    </source>
</evidence>
<evidence type="ECO:0000256" key="5">
    <source>
        <dbReference type="ARBA" id="ARBA00022725"/>
    </source>
</evidence>
<reference evidence="12" key="1">
    <citation type="submission" date="2025-08" db="UniProtKB">
        <authorList>
            <consortium name="RefSeq"/>
        </authorList>
    </citation>
    <scope>IDENTIFICATION</scope>
    <source>
        <tissue evidence="12">Whole Larva</tissue>
    </source>
</reference>
<feature type="transmembrane region" description="Helical" evidence="10">
    <location>
        <begin position="162"/>
        <end position="184"/>
    </location>
</feature>
<keyword evidence="4 10" id="KW-0812">Transmembrane</keyword>
<comment type="similarity">
    <text evidence="10">Belongs to the insect chemoreceptor superfamily. Heteromeric odorant receptor channel (TC 1.A.69) family.</text>
</comment>
<name>A0ABM1NF51_NICVS</name>
<accession>A0ABM1NF51</accession>
<feature type="transmembrane region" description="Helical" evidence="10">
    <location>
        <begin position="6"/>
        <end position="27"/>
    </location>
</feature>
<dbReference type="GeneID" id="108568722"/>
<keyword evidence="9 10" id="KW-0807">Transducer</keyword>
<organism evidence="11 12">
    <name type="scientific">Nicrophorus vespilloides</name>
    <name type="common">Boreal carrion beetle</name>
    <dbReference type="NCBI Taxonomy" id="110193"/>
    <lineage>
        <taxon>Eukaryota</taxon>
        <taxon>Metazoa</taxon>
        <taxon>Ecdysozoa</taxon>
        <taxon>Arthropoda</taxon>
        <taxon>Hexapoda</taxon>
        <taxon>Insecta</taxon>
        <taxon>Pterygota</taxon>
        <taxon>Neoptera</taxon>
        <taxon>Endopterygota</taxon>
        <taxon>Coleoptera</taxon>
        <taxon>Polyphaga</taxon>
        <taxon>Staphyliniformia</taxon>
        <taxon>Silphidae</taxon>
        <taxon>Nicrophorinae</taxon>
        <taxon>Nicrophorus</taxon>
    </lineage>
</organism>
<keyword evidence="8 10" id="KW-0675">Receptor</keyword>
<protein>
    <recommendedName>
        <fullName evidence="10">Odorant receptor</fullName>
    </recommendedName>
</protein>
<keyword evidence="11" id="KW-1185">Reference proteome</keyword>
<evidence type="ECO:0000256" key="7">
    <source>
        <dbReference type="ARBA" id="ARBA00023136"/>
    </source>
</evidence>
<evidence type="ECO:0000313" key="12">
    <source>
        <dbReference type="RefSeq" id="XP_017785451.1"/>
    </source>
</evidence>
<comment type="subcellular location">
    <subcellularLocation>
        <location evidence="1 10">Cell membrane</location>
        <topology evidence="1 10">Multi-pass membrane protein</topology>
    </subcellularLocation>
</comment>
<dbReference type="PANTHER" id="PTHR21137:SF35">
    <property type="entry name" value="ODORANT RECEPTOR 19A-RELATED"/>
    <property type="match status" value="1"/>
</dbReference>
<feature type="transmembrane region" description="Helical" evidence="10">
    <location>
        <begin position="262"/>
        <end position="286"/>
    </location>
</feature>
<gene>
    <name evidence="12" type="primary">LOC108568722</name>
</gene>
<sequence length="395" mass="45079">MVDFRENLMLGSAVAPNFFVMHLLGIWPTKTSTRLYKTYAVIITSFVFFLYIISELVNIVISFGDLELITQASFLFLTHMAQLVKLYFFGRYRNRIQSLTDSLERRVFQPRNGRQLVMVKRSMRRATVTYYVLISMSIATCSLWAVFPMIEVGENGMELPLSAYYPFSTDLTIVFNVIFAYQILSTAINAATNVSMDTTTSGFMSLVCGQLDILNDSLIHVKDFAEEQISSDRSISLDAAMEENLVHCVDHHRNILQMTEEIGTLFGITTLSQFAAGAIIICITMFELTLVSLFSIKFVSMVLYQGCILVEILVYCWFGNEIILRSSKIANSAYHSDWTDSPTSYKRKLLLIMTRSRVPIKLYAGNFFTLSLETFMTILRTSWSYFAVLNRVHQD</sequence>
<dbReference type="Pfam" id="PF02949">
    <property type="entry name" value="7tm_6"/>
    <property type="match status" value="1"/>
</dbReference>
<evidence type="ECO:0000256" key="10">
    <source>
        <dbReference type="RuleBase" id="RU351113"/>
    </source>
</evidence>
<proteinExistence type="inferred from homology"/>
<keyword evidence="6 10" id="KW-1133">Transmembrane helix</keyword>
<keyword evidence="3 10" id="KW-0716">Sensory transduction</keyword>
<dbReference type="RefSeq" id="XP_017785451.1">
    <property type="nucleotide sequence ID" value="XM_017929962.1"/>
</dbReference>
<dbReference type="Proteomes" id="UP000695000">
    <property type="component" value="Unplaced"/>
</dbReference>
<feature type="transmembrane region" description="Helical" evidence="10">
    <location>
        <begin position="69"/>
        <end position="88"/>
    </location>
</feature>
<evidence type="ECO:0000256" key="4">
    <source>
        <dbReference type="ARBA" id="ARBA00022692"/>
    </source>
</evidence>
<evidence type="ECO:0000256" key="9">
    <source>
        <dbReference type="ARBA" id="ARBA00023224"/>
    </source>
</evidence>
<keyword evidence="7 10" id="KW-0472">Membrane</keyword>
<keyword evidence="2" id="KW-1003">Cell membrane</keyword>
<evidence type="ECO:0000256" key="3">
    <source>
        <dbReference type="ARBA" id="ARBA00022606"/>
    </source>
</evidence>
<feature type="transmembrane region" description="Helical" evidence="10">
    <location>
        <begin position="298"/>
        <end position="318"/>
    </location>
</feature>